<evidence type="ECO:0000313" key="2">
    <source>
        <dbReference type="Proteomes" id="UP001595704"/>
    </source>
</evidence>
<name>A0ABV7UJA0_9HYPH</name>
<protein>
    <submittedName>
        <fullName evidence="1">Uncharacterized protein</fullName>
    </submittedName>
</protein>
<dbReference type="RefSeq" id="WP_191321431.1">
    <property type="nucleotide sequence ID" value="NZ_BNCG01000079.1"/>
</dbReference>
<gene>
    <name evidence="1" type="ORF">ACFONL_13555</name>
</gene>
<accession>A0ABV7UJA0</accession>
<dbReference type="Proteomes" id="UP001595704">
    <property type="component" value="Unassembled WGS sequence"/>
</dbReference>
<dbReference type="EMBL" id="JBHRYC010000070">
    <property type="protein sequence ID" value="MFC3638383.1"/>
    <property type="molecule type" value="Genomic_DNA"/>
</dbReference>
<keyword evidence="2" id="KW-1185">Reference proteome</keyword>
<reference evidence="2" key="1">
    <citation type="journal article" date="2019" name="Int. J. Syst. Evol. Microbiol.">
        <title>The Global Catalogue of Microorganisms (GCM) 10K type strain sequencing project: providing services to taxonomists for standard genome sequencing and annotation.</title>
        <authorList>
            <consortium name="The Broad Institute Genomics Platform"/>
            <consortium name="The Broad Institute Genome Sequencing Center for Infectious Disease"/>
            <person name="Wu L."/>
            <person name="Ma J."/>
        </authorList>
    </citation>
    <scope>NUCLEOTIDE SEQUENCE [LARGE SCALE GENOMIC DNA]</scope>
    <source>
        <strain evidence="2">KCTC 42282</strain>
    </source>
</reference>
<comment type="caution">
    <text evidence="1">The sequence shown here is derived from an EMBL/GenBank/DDBJ whole genome shotgun (WGS) entry which is preliminary data.</text>
</comment>
<proteinExistence type="predicted"/>
<evidence type="ECO:0000313" key="1">
    <source>
        <dbReference type="EMBL" id="MFC3638383.1"/>
    </source>
</evidence>
<organism evidence="1 2">
    <name type="scientific">Camelimonas fluminis</name>
    <dbReference type="NCBI Taxonomy" id="1576911"/>
    <lineage>
        <taxon>Bacteria</taxon>
        <taxon>Pseudomonadati</taxon>
        <taxon>Pseudomonadota</taxon>
        <taxon>Alphaproteobacteria</taxon>
        <taxon>Hyphomicrobiales</taxon>
        <taxon>Chelatococcaceae</taxon>
        <taxon>Camelimonas</taxon>
    </lineage>
</organism>
<sequence length="136" mass="15137">MNLTATKPHEKTMPNTTTKSTMYTHEINFTDVTIGADRNGRAYAKWAGTTVVRTGARAGQEMKIFSMAFGDNFERMRDQIFVGNTARFGGFHDRLPPRPEDNGRTKTTFTLIRLQPVTQQQSVANTNAPMKIPAAA</sequence>